<dbReference type="Proteomes" id="UP000321892">
    <property type="component" value="Chromosome"/>
</dbReference>
<dbReference type="Pfam" id="PF14137">
    <property type="entry name" value="DUF4304"/>
    <property type="match status" value="1"/>
</dbReference>
<sequence length="230" mass="27720">MSELTTKEFNVIYKKNFKEYFDKPLKKDGFYKKGTINFYRLNKLGFLEGLNFQRHYDRVTVNFFITLTCCQAVKDSIGVGGRLGNFSGISWDYWWDLSDEETIKVSMQKMLKIIQNELYEWFENLEEEKAIIKQNLNQKGCDRIYVYISQATLMAKFKKYNEIIPYIKKVEEEYNNYPQEEKEWDWVKNIMEEALILKEKIKEGHKSIDEYIIWREKQTLLELGLEKLLK</sequence>
<accession>A0A510JPS2</accession>
<protein>
    <recommendedName>
        <fullName evidence="3">DUF4304 domain-containing protein</fullName>
    </recommendedName>
</protein>
<dbReference type="EMBL" id="AP019823">
    <property type="protein sequence ID" value="BBM39683.1"/>
    <property type="molecule type" value="Genomic_DNA"/>
</dbReference>
<reference evidence="1 2" key="1">
    <citation type="submission" date="2019-07" db="EMBL/GenBank/DDBJ databases">
        <title>Complete Genome Sequence of Leptotrichia hofstadii Strain JCM16775.</title>
        <authorList>
            <person name="Watanabe S."/>
            <person name="Cui L."/>
        </authorList>
    </citation>
    <scope>NUCLEOTIDE SEQUENCE [LARGE SCALE GENOMIC DNA]</scope>
    <source>
        <strain evidence="1 2">JCM16775</strain>
    </source>
</reference>
<organism evidence="1 2">
    <name type="scientific">Leptotrichia hofstadii</name>
    <dbReference type="NCBI Taxonomy" id="157688"/>
    <lineage>
        <taxon>Bacteria</taxon>
        <taxon>Fusobacteriati</taxon>
        <taxon>Fusobacteriota</taxon>
        <taxon>Fusobacteriia</taxon>
        <taxon>Fusobacteriales</taxon>
        <taxon>Leptotrichiaceae</taxon>
        <taxon>Leptotrichia</taxon>
    </lineage>
</organism>
<dbReference type="InterPro" id="IPR025412">
    <property type="entry name" value="DUF4304"/>
</dbReference>
<dbReference type="RefSeq" id="WP_026745901.1">
    <property type="nucleotide sequence ID" value="NZ_AP019823.1"/>
</dbReference>
<evidence type="ECO:0008006" key="3">
    <source>
        <dbReference type="Google" id="ProtNLM"/>
    </source>
</evidence>
<gene>
    <name evidence="1" type="ORF">JCM16775_2420</name>
</gene>
<evidence type="ECO:0000313" key="1">
    <source>
        <dbReference type="EMBL" id="BBM39683.1"/>
    </source>
</evidence>
<dbReference type="OrthoDB" id="81643at2"/>
<name>A0A510JPS2_9FUSO</name>
<dbReference type="KEGG" id="lhf:JCM16775_2420"/>
<keyword evidence="2" id="KW-1185">Reference proteome</keyword>
<dbReference type="AlphaFoldDB" id="A0A510JPS2"/>
<evidence type="ECO:0000313" key="2">
    <source>
        <dbReference type="Proteomes" id="UP000321892"/>
    </source>
</evidence>
<proteinExistence type="predicted"/>